<organism evidence="7 8">
    <name type="scientific">Phytomonospora endophytica</name>
    <dbReference type="NCBI Taxonomy" id="714109"/>
    <lineage>
        <taxon>Bacteria</taxon>
        <taxon>Bacillati</taxon>
        <taxon>Actinomycetota</taxon>
        <taxon>Actinomycetes</taxon>
        <taxon>Micromonosporales</taxon>
        <taxon>Micromonosporaceae</taxon>
        <taxon>Phytomonospora</taxon>
    </lineage>
</organism>
<proteinExistence type="predicted"/>
<dbReference type="RefSeq" id="WP_184786228.1">
    <property type="nucleotide sequence ID" value="NZ_BONT01000099.1"/>
</dbReference>
<comment type="function">
    <text evidence="2">Component of the dihydroxyacetone kinase complex, which is responsible for the phosphoenolpyruvate (PEP)-dependent phosphorylation of dihydroxyacetone. DhaM serves as the phosphoryl donor. Is phosphorylated by phosphoenolpyruvate in an EI- and HPr-dependent reaction, and a phosphorelay system on histidine residues finally leads to phosphoryl transfer to DhaL and dihydroxyacetone.</text>
</comment>
<evidence type="ECO:0000313" key="7">
    <source>
        <dbReference type="EMBL" id="MBB6033362.1"/>
    </source>
</evidence>
<reference evidence="7 8" key="1">
    <citation type="submission" date="2020-08" db="EMBL/GenBank/DDBJ databases">
        <title>Genomic Encyclopedia of Type Strains, Phase IV (KMG-IV): sequencing the most valuable type-strain genomes for metagenomic binning, comparative biology and taxonomic classification.</title>
        <authorList>
            <person name="Goeker M."/>
        </authorList>
    </citation>
    <scope>NUCLEOTIDE SEQUENCE [LARGE SCALE GENOMIC DNA]</scope>
    <source>
        <strain evidence="7 8">YIM 65646</strain>
    </source>
</reference>
<evidence type="ECO:0000256" key="4">
    <source>
        <dbReference type="ARBA" id="ARBA00022679"/>
    </source>
</evidence>
<evidence type="ECO:0000256" key="3">
    <source>
        <dbReference type="ARBA" id="ARBA00012095"/>
    </source>
</evidence>
<dbReference type="PROSITE" id="PS51096">
    <property type="entry name" value="PTS_EIIA_TYPE_4"/>
    <property type="match status" value="1"/>
</dbReference>
<dbReference type="InterPro" id="IPR039643">
    <property type="entry name" value="DhaM"/>
</dbReference>
<comment type="catalytic activity">
    <reaction evidence="1">
        <text>dihydroxyacetone + phosphoenolpyruvate = dihydroxyacetone phosphate + pyruvate</text>
        <dbReference type="Rhea" id="RHEA:18381"/>
        <dbReference type="ChEBI" id="CHEBI:15361"/>
        <dbReference type="ChEBI" id="CHEBI:16016"/>
        <dbReference type="ChEBI" id="CHEBI:57642"/>
        <dbReference type="ChEBI" id="CHEBI:58702"/>
        <dbReference type="EC" id="2.7.1.121"/>
    </reaction>
</comment>
<dbReference type="EMBL" id="JACHGT010000002">
    <property type="protein sequence ID" value="MBB6033362.1"/>
    <property type="molecule type" value="Genomic_DNA"/>
</dbReference>
<dbReference type="PANTHER" id="PTHR38594:SF1">
    <property type="entry name" value="PEP-DEPENDENT DIHYDROXYACETONE KINASE, PHOSPHORYL DONOR SUBUNIT DHAM"/>
    <property type="match status" value="1"/>
</dbReference>
<keyword evidence="8" id="KW-1185">Reference proteome</keyword>
<gene>
    <name evidence="7" type="ORF">HNR73_001209</name>
</gene>
<dbReference type="Gene3D" id="3.40.50.510">
    <property type="entry name" value="Phosphotransferase system, mannose-type IIA component"/>
    <property type="match status" value="1"/>
</dbReference>
<keyword evidence="4" id="KW-0808">Transferase</keyword>
<comment type="caution">
    <text evidence="7">The sequence shown here is derived from an EMBL/GenBank/DDBJ whole genome shotgun (WGS) entry which is preliminary data.</text>
</comment>
<sequence length="126" mass="12479">MTVGLVLVSHSRTLAEGTAELVAQLAADVRVIPAGGTPDGGLGTSPELITDAVTRADGGDGVLILADLGSAVLTARLLLDDLDGDVRLADAPFVEGAVAAGVIAGTGATLTEALAAAEEAWAYRKS</sequence>
<dbReference type="InterPro" id="IPR012844">
    <property type="entry name" value="DhaM_N"/>
</dbReference>
<accession>A0A841FIG5</accession>
<evidence type="ECO:0000259" key="6">
    <source>
        <dbReference type="PROSITE" id="PS51096"/>
    </source>
</evidence>
<evidence type="ECO:0000256" key="5">
    <source>
        <dbReference type="ARBA" id="ARBA00046577"/>
    </source>
</evidence>
<dbReference type="GO" id="GO:0047324">
    <property type="term" value="F:phosphoenolpyruvate-glycerone phosphotransferase activity"/>
    <property type="evidence" value="ECO:0007669"/>
    <property type="project" value="UniProtKB-EC"/>
</dbReference>
<dbReference type="Proteomes" id="UP000548476">
    <property type="component" value="Unassembled WGS sequence"/>
</dbReference>
<dbReference type="EC" id="2.7.1.121" evidence="3"/>
<evidence type="ECO:0000256" key="2">
    <source>
        <dbReference type="ARBA" id="ARBA00002788"/>
    </source>
</evidence>
<dbReference type="SUPFAM" id="SSF53062">
    <property type="entry name" value="PTS system fructose IIA component-like"/>
    <property type="match status" value="1"/>
</dbReference>
<dbReference type="PANTHER" id="PTHR38594">
    <property type="entry name" value="PEP-DEPENDENT DIHYDROXYACETONE KINASE, PHOSPHORYL DONOR SUBUNIT DHAM"/>
    <property type="match status" value="1"/>
</dbReference>
<dbReference type="InterPro" id="IPR036662">
    <property type="entry name" value="PTS_EIIA_man-typ_sf"/>
</dbReference>
<feature type="domain" description="PTS EIIA type-4" evidence="6">
    <location>
        <begin position="2"/>
        <end position="126"/>
    </location>
</feature>
<dbReference type="AlphaFoldDB" id="A0A841FIG5"/>
<protein>
    <recommendedName>
        <fullName evidence="3">phosphoenolpyruvate--glycerone phosphotransferase</fullName>
        <ecNumber evidence="3">2.7.1.121</ecNumber>
    </recommendedName>
</protein>
<evidence type="ECO:0000256" key="1">
    <source>
        <dbReference type="ARBA" id="ARBA00001113"/>
    </source>
</evidence>
<name>A0A841FIG5_9ACTN</name>
<dbReference type="InterPro" id="IPR004701">
    <property type="entry name" value="PTS_EIIA_man-typ"/>
</dbReference>
<evidence type="ECO:0000313" key="8">
    <source>
        <dbReference type="Proteomes" id="UP000548476"/>
    </source>
</evidence>
<dbReference type="GO" id="GO:0019563">
    <property type="term" value="P:glycerol catabolic process"/>
    <property type="evidence" value="ECO:0007669"/>
    <property type="project" value="InterPro"/>
</dbReference>
<dbReference type="GO" id="GO:0016020">
    <property type="term" value="C:membrane"/>
    <property type="evidence" value="ECO:0007669"/>
    <property type="project" value="InterPro"/>
</dbReference>
<dbReference type="Pfam" id="PF03610">
    <property type="entry name" value="EIIA-man"/>
    <property type="match status" value="1"/>
</dbReference>
<dbReference type="NCBIfam" id="TIGR02364">
    <property type="entry name" value="dha_pts"/>
    <property type="match status" value="1"/>
</dbReference>
<dbReference type="GO" id="GO:0009401">
    <property type="term" value="P:phosphoenolpyruvate-dependent sugar phosphotransferase system"/>
    <property type="evidence" value="ECO:0007669"/>
    <property type="project" value="InterPro"/>
</dbReference>
<comment type="subunit">
    <text evidence="5">Homodimer. The dihydroxyacetone kinase complex is composed of a homodimer of DhaM, a homodimer of DhaK and the subunit DhaL.</text>
</comment>